<dbReference type="EMBL" id="PVWG01000001">
    <property type="protein sequence ID" value="PSB22219.1"/>
    <property type="molecule type" value="Genomic_DNA"/>
</dbReference>
<dbReference type="InterPro" id="IPR037522">
    <property type="entry name" value="HD_GYP_dom"/>
</dbReference>
<dbReference type="Proteomes" id="UP000238634">
    <property type="component" value="Unassembled WGS sequence"/>
</dbReference>
<feature type="domain" description="HD-GYP" evidence="1">
    <location>
        <begin position="244"/>
        <end position="447"/>
    </location>
</feature>
<evidence type="ECO:0000259" key="1">
    <source>
        <dbReference type="PROSITE" id="PS51832"/>
    </source>
</evidence>
<dbReference type="GO" id="GO:0016787">
    <property type="term" value="F:hydrolase activity"/>
    <property type="evidence" value="ECO:0007669"/>
    <property type="project" value="UniProtKB-KW"/>
</dbReference>
<dbReference type="InterPro" id="IPR052020">
    <property type="entry name" value="Cyclic_di-GMP/3'3'-cGAMP_PDE"/>
</dbReference>
<dbReference type="PANTHER" id="PTHR45228">
    <property type="entry name" value="CYCLIC DI-GMP PHOSPHODIESTERASE TM_0186-RELATED"/>
    <property type="match status" value="1"/>
</dbReference>
<dbReference type="InterPro" id="IPR019278">
    <property type="entry name" value="DICT_dom"/>
</dbReference>
<accession>A0A2T1DP09</accession>
<reference evidence="2 3" key="2">
    <citation type="submission" date="2018-03" db="EMBL/GenBank/DDBJ databases">
        <title>The ancient ancestry and fast evolution of plastids.</title>
        <authorList>
            <person name="Moore K.R."/>
            <person name="Magnabosco C."/>
            <person name="Momper L."/>
            <person name="Gold D.A."/>
            <person name="Bosak T."/>
            <person name="Fournier G.P."/>
        </authorList>
    </citation>
    <scope>NUCLEOTIDE SEQUENCE [LARGE SCALE GENOMIC DNA]</scope>
    <source>
        <strain evidence="2 3">ULC007</strain>
    </source>
</reference>
<dbReference type="Pfam" id="PF10069">
    <property type="entry name" value="DICT"/>
    <property type="match status" value="1"/>
</dbReference>
<protein>
    <submittedName>
        <fullName evidence="2">Metal-dependent phosphohydrolase</fullName>
    </submittedName>
</protein>
<evidence type="ECO:0000313" key="3">
    <source>
        <dbReference type="Proteomes" id="UP000238634"/>
    </source>
</evidence>
<dbReference type="PROSITE" id="PS51832">
    <property type="entry name" value="HD_GYP"/>
    <property type="match status" value="1"/>
</dbReference>
<dbReference type="RefSeq" id="WP_073069240.1">
    <property type="nucleotide sequence ID" value="NZ_MPPI01000001.1"/>
</dbReference>
<gene>
    <name evidence="2" type="ORF">C7B65_02125</name>
</gene>
<dbReference type="InterPro" id="IPR033415">
    <property type="entry name" value="CHASE6_C"/>
</dbReference>
<reference evidence="2 3" key="1">
    <citation type="submission" date="2018-02" db="EMBL/GenBank/DDBJ databases">
        <authorList>
            <person name="Cohen D.B."/>
            <person name="Kent A.D."/>
        </authorList>
    </citation>
    <scope>NUCLEOTIDE SEQUENCE [LARGE SCALE GENOMIC DNA]</scope>
    <source>
        <strain evidence="2 3">ULC007</strain>
    </source>
</reference>
<name>A0A2T1DP09_9CYAN</name>
<dbReference type="STRING" id="1920490.GCA_001895925_00972"/>
<proteinExistence type="predicted"/>
<dbReference type="Pfam" id="PF17150">
    <property type="entry name" value="CHASE6_C"/>
    <property type="match status" value="1"/>
</dbReference>
<sequence>MLEGSILHELGVSHESGDAGKRPLNFGVYYKNTLVSLCHALEDCILTCSSSPLVVTAFQRGKWYLAEADRYSDLAEHSRQIVLMAAHDAGFAEHPTSQRSNVSLVELEPTDPVAQEWHLMILAPTYTAMVLCQELSVADYGANGVPTEDLERKFYGFWTFESGLVRETVEIAIAHIGRYNPELQKQLMARVEDIATEAETADRDDVYTAVSRVMEYLQTGQAHLSQQPEYRFASHRHEALDNNLVSNELQAFLRLAQLIDQTDISNPMAAAEVATLSEAMAQLLDLPSWQLNRLRLASLLHRLAFLQRSDSVLSGSSFARYSEDETDAPPSCPIVPGAQILRTMQRLKAIATIITHQSERWDGRGQPAGLAGDDIPLESRILGLVVEFQQHLADLRNADAQPDSEGYFMKALEACQAEQGDRFDPKLVDALALLAAGMQQGLSLSINLPKIAAGMWLLDSHSDEDILNLIESSQQVTNLVTKQV</sequence>
<organism evidence="2 3">
    <name type="scientific">Phormidesmis priestleyi ULC007</name>
    <dbReference type="NCBI Taxonomy" id="1920490"/>
    <lineage>
        <taxon>Bacteria</taxon>
        <taxon>Bacillati</taxon>
        <taxon>Cyanobacteriota</taxon>
        <taxon>Cyanophyceae</taxon>
        <taxon>Leptolyngbyales</taxon>
        <taxon>Leptolyngbyaceae</taxon>
        <taxon>Phormidesmis</taxon>
    </lineage>
</organism>
<dbReference type="CDD" id="cd00077">
    <property type="entry name" value="HDc"/>
    <property type="match status" value="1"/>
</dbReference>
<dbReference type="AlphaFoldDB" id="A0A2T1DP09"/>
<evidence type="ECO:0000313" key="2">
    <source>
        <dbReference type="EMBL" id="PSB22219.1"/>
    </source>
</evidence>
<keyword evidence="3" id="KW-1185">Reference proteome</keyword>
<dbReference type="InterPro" id="IPR003607">
    <property type="entry name" value="HD/PDEase_dom"/>
</dbReference>
<dbReference type="PANTHER" id="PTHR45228:SF1">
    <property type="entry name" value="CYCLIC DI-GMP PHOSPHODIESTERASE TM_0186"/>
    <property type="match status" value="1"/>
</dbReference>
<dbReference type="Pfam" id="PF13487">
    <property type="entry name" value="HD_5"/>
    <property type="match status" value="1"/>
</dbReference>
<dbReference type="OrthoDB" id="9804747at2"/>
<keyword evidence="2" id="KW-0378">Hydrolase</keyword>
<dbReference type="Gene3D" id="1.10.3210.10">
    <property type="entry name" value="Hypothetical protein af1432"/>
    <property type="match status" value="1"/>
</dbReference>
<comment type="caution">
    <text evidence="2">The sequence shown here is derived from an EMBL/GenBank/DDBJ whole genome shotgun (WGS) entry which is preliminary data.</text>
</comment>